<organism evidence="2 3">
    <name type="scientific">Pleurodeles waltl</name>
    <name type="common">Iberian ribbed newt</name>
    <dbReference type="NCBI Taxonomy" id="8319"/>
    <lineage>
        <taxon>Eukaryota</taxon>
        <taxon>Metazoa</taxon>
        <taxon>Chordata</taxon>
        <taxon>Craniata</taxon>
        <taxon>Vertebrata</taxon>
        <taxon>Euteleostomi</taxon>
        <taxon>Amphibia</taxon>
        <taxon>Batrachia</taxon>
        <taxon>Caudata</taxon>
        <taxon>Salamandroidea</taxon>
        <taxon>Salamandridae</taxon>
        <taxon>Pleurodelinae</taxon>
        <taxon>Pleurodeles</taxon>
    </lineage>
</organism>
<keyword evidence="3" id="KW-1185">Reference proteome</keyword>
<evidence type="ECO:0000313" key="2">
    <source>
        <dbReference type="EMBL" id="KAJ1200069.1"/>
    </source>
</evidence>
<evidence type="ECO:0000313" key="3">
    <source>
        <dbReference type="Proteomes" id="UP001066276"/>
    </source>
</evidence>
<gene>
    <name evidence="2" type="ORF">NDU88_003897</name>
</gene>
<dbReference type="EMBL" id="JANPWB010000003">
    <property type="protein sequence ID" value="KAJ1200069.1"/>
    <property type="molecule type" value="Genomic_DNA"/>
</dbReference>
<accession>A0AAV7VHA2</accession>
<feature type="signal peptide" evidence="1">
    <location>
        <begin position="1"/>
        <end position="24"/>
    </location>
</feature>
<keyword evidence="1" id="KW-0732">Signal</keyword>
<evidence type="ECO:0000256" key="1">
    <source>
        <dbReference type="SAM" id="SignalP"/>
    </source>
</evidence>
<dbReference type="AlphaFoldDB" id="A0AAV7VHA2"/>
<comment type="caution">
    <text evidence="2">The sequence shown here is derived from an EMBL/GenBank/DDBJ whole genome shotgun (WGS) entry which is preliminary data.</text>
</comment>
<reference evidence="2" key="1">
    <citation type="journal article" date="2022" name="bioRxiv">
        <title>Sequencing and chromosome-scale assembly of the giantPleurodeles waltlgenome.</title>
        <authorList>
            <person name="Brown T."/>
            <person name="Elewa A."/>
            <person name="Iarovenko S."/>
            <person name="Subramanian E."/>
            <person name="Araus A.J."/>
            <person name="Petzold A."/>
            <person name="Susuki M."/>
            <person name="Suzuki K.-i.T."/>
            <person name="Hayashi T."/>
            <person name="Toyoda A."/>
            <person name="Oliveira C."/>
            <person name="Osipova E."/>
            <person name="Leigh N.D."/>
            <person name="Simon A."/>
            <person name="Yun M.H."/>
        </authorList>
    </citation>
    <scope>NUCLEOTIDE SEQUENCE</scope>
    <source>
        <strain evidence="2">20211129_DDA</strain>
        <tissue evidence="2">Liver</tissue>
    </source>
</reference>
<sequence length="178" mass="20594">MDRQPTSECGRALLLWKFEGLLLSVRLPLVDHISDDQVPILWVKGSDIDKEEWYSECEKDTVRKLVTDYVVEGWPSLSNYLESAKAFWNVKDELSIVEGNLYRLPLVDHISDDQVPTLWVKGSAIDKEEWYSECEKDTVRKLVTDYVVEGWPSLSNYLESAKAFWNIKDKLSIVEGLH</sequence>
<dbReference type="Proteomes" id="UP001066276">
    <property type="component" value="Chromosome 2_1"/>
</dbReference>
<protein>
    <submittedName>
        <fullName evidence="2">Uncharacterized protein</fullName>
    </submittedName>
</protein>
<proteinExistence type="predicted"/>
<feature type="chain" id="PRO_5043843555" evidence="1">
    <location>
        <begin position="25"/>
        <end position="178"/>
    </location>
</feature>
<name>A0AAV7VHA2_PLEWA</name>